<organism evidence="1 2">
    <name type="scientific">Dreissena polymorpha</name>
    <name type="common">Zebra mussel</name>
    <name type="synonym">Mytilus polymorpha</name>
    <dbReference type="NCBI Taxonomy" id="45954"/>
    <lineage>
        <taxon>Eukaryota</taxon>
        <taxon>Metazoa</taxon>
        <taxon>Spiralia</taxon>
        <taxon>Lophotrochozoa</taxon>
        <taxon>Mollusca</taxon>
        <taxon>Bivalvia</taxon>
        <taxon>Autobranchia</taxon>
        <taxon>Heteroconchia</taxon>
        <taxon>Euheterodonta</taxon>
        <taxon>Imparidentia</taxon>
        <taxon>Neoheterodontei</taxon>
        <taxon>Myida</taxon>
        <taxon>Dreissenoidea</taxon>
        <taxon>Dreissenidae</taxon>
        <taxon>Dreissena</taxon>
    </lineage>
</organism>
<proteinExistence type="predicted"/>
<evidence type="ECO:0000313" key="1">
    <source>
        <dbReference type="EMBL" id="KAH3888752.1"/>
    </source>
</evidence>
<dbReference type="AlphaFoldDB" id="A0A9D4S3P4"/>
<sequence length="68" mass="7598">MLVIYKGPYSPKAVTGIHGDQMLQTLVIIDFTQLDPDSKLAFKVSMITPRVVKLITNCRRGDSDLNYA</sequence>
<name>A0A9D4S3P4_DREPO</name>
<dbReference type="Proteomes" id="UP000828390">
    <property type="component" value="Unassembled WGS sequence"/>
</dbReference>
<gene>
    <name evidence="1" type="ORF">DPMN_012792</name>
</gene>
<accession>A0A9D4S3P4</accession>
<reference evidence="1" key="1">
    <citation type="journal article" date="2019" name="bioRxiv">
        <title>The Genome of the Zebra Mussel, Dreissena polymorpha: A Resource for Invasive Species Research.</title>
        <authorList>
            <person name="McCartney M.A."/>
            <person name="Auch B."/>
            <person name="Kono T."/>
            <person name="Mallez S."/>
            <person name="Zhang Y."/>
            <person name="Obille A."/>
            <person name="Becker A."/>
            <person name="Abrahante J.E."/>
            <person name="Garbe J."/>
            <person name="Badalamenti J.P."/>
            <person name="Herman A."/>
            <person name="Mangelson H."/>
            <person name="Liachko I."/>
            <person name="Sullivan S."/>
            <person name="Sone E.D."/>
            <person name="Koren S."/>
            <person name="Silverstein K.A.T."/>
            <person name="Beckman K.B."/>
            <person name="Gohl D.M."/>
        </authorList>
    </citation>
    <scope>NUCLEOTIDE SEQUENCE</scope>
    <source>
        <strain evidence="1">Duluth1</strain>
        <tissue evidence="1">Whole animal</tissue>
    </source>
</reference>
<protein>
    <submittedName>
        <fullName evidence="1">Uncharacterized protein</fullName>
    </submittedName>
</protein>
<comment type="caution">
    <text evidence="1">The sequence shown here is derived from an EMBL/GenBank/DDBJ whole genome shotgun (WGS) entry which is preliminary data.</text>
</comment>
<keyword evidence="2" id="KW-1185">Reference proteome</keyword>
<reference evidence="1" key="2">
    <citation type="submission" date="2020-11" db="EMBL/GenBank/DDBJ databases">
        <authorList>
            <person name="McCartney M.A."/>
            <person name="Auch B."/>
            <person name="Kono T."/>
            <person name="Mallez S."/>
            <person name="Becker A."/>
            <person name="Gohl D.M."/>
            <person name="Silverstein K.A.T."/>
            <person name="Koren S."/>
            <person name="Bechman K.B."/>
            <person name="Herman A."/>
            <person name="Abrahante J.E."/>
            <person name="Garbe J."/>
        </authorList>
    </citation>
    <scope>NUCLEOTIDE SEQUENCE</scope>
    <source>
        <strain evidence="1">Duluth1</strain>
        <tissue evidence="1">Whole animal</tissue>
    </source>
</reference>
<evidence type="ECO:0000313" key="2">
    <source>
        <dbReference type="Proteomes" id="UP000828390"/>
    </source>
</evidence>
<dbReference type="EMBL" id="JAIWYP010000001">
    <property type="protein sequence ID" value="KAH3888752.1"/>
    <property type="molecule type" value="Genomic_DNA"/>
</dbReference>